<organism evidence="6 7">
    <name type="scientific">Micromonas commoda (strain RCC299 / NOUM17 / CCMP2709)</name>
    <name type="common">Picoplanktonic green alga</name>
    <dbReference type="NCBI Taxonomy" id="296587"/>
    <lineage>
        <taxon>Eukaryota</taxon>
        <taxon>Viridiplantae</taxon>
        <taxon>Chlorophyta</taxon>
        <taxon>Mamiellophyceae</taxon>
        <taxon>Mamiellales</taxon>
        <taxon>Mamiellaceae</taxon>
        <taxon>Micromonas</taxon>
    </lineage>
</organism>
<feature type="non-terminal residue" evidence="6">
    <location>
        <position position="544"/>
    </location>
</feature>
<dbReference type="InterPro" id="IPR001623">
    <property type="entry name" value="DnaJ_domain"/>
</dbReference>
<dbReference type="GeneID" id="8244167"/>
<evidence type="ECO:0000259" key="5">
    <source>
        <dbReference type="PROSITE" id="PS50076"/>
    </source>
</evidence>
<feature type="coiled-coil region" evidence="4">
    <location>
        <begin position="405"/>
        <end position="432"/>
    </location>
</feature>
<evidence type="ECO:0000256" key="2">
    <source>
        <dbReference type="ARBA" id="ARBA00023136"/>
    </source>
</evidence>
<dbReference type="PROSITE" id="PS50076">
    <property type="entry name" value="DNAJ_2"/>
    <property type="match status" value="1"/>
</dbReference>
<dbReference type="SMART" id="SM00271">
    <property type="entry name" value="DnaJ"/>
    <property type="match status" value="1"/>
</dbReference>
<dbReference type="OMA" id="QLDKHTM"/>
<dbReference type="SUPFAM" id="SSF46565">
    <property type="entry name" value="Chaperone J-domain"/>
    <property type="match status" value="1"/>
</dbReference>
<dbReference type="Gene3D" id="1.10.287.110">
    <property type="entry name" value="DnaJ domain"/>
    <property type="match status" value="1"/>
</dbReference>
<gene>
    <name evidence="6" type="ORF">MICPUN_67204</name>
</gene>
<dbReference type="InterPro" id="IPR052243">
    <property type="entry name" value="Mito_inner_membrane_organizer"/>
</dbReference>
<dbReference type="InterPro" id="IPR036869">
    <property type="entry name" value="J_dom_sf"/>
</dbReference>
<dbReference type="PROSITE" id="PS00636">
    <property type="entry name" value="DNAJ_1"/>
    <property type="match status" value="1"/>
</dbReference>
<dbReference type="Proteomes" id="UP000002009">
    <property type="component" value="Chromosome 6"/>
</dbReference>
<dbReference type="PRINTS" id="PR00625">
    <property type="entry name" value="JDOMAIN"/>
</dbReference>
<dbReference type="RefSeq" id="XP_002503241.1">
    <property type="nucleotide sequence ID" value="XM_002503195.1"/>
</dbReference>
<dbReference type="GO" id="GO:0042407">
    <property type="term" value="P:cristae formation"/>
    <property type="evidence" value="ECO:0007669"/>
    <property type="project" value="TreeGrafter"/>
</dbReference>
<dbReference type="EMBL" id="CP001327">
    <property type="protein sequence ID" value="ACO64499.1"/>
    <property type="molecule type" value="Genomic_DNA"/>
</dbReference>
<keyword evidence="2" id="KW-0472">Membrane</keyword>
<dbReference type="Pfam" id="PF11875">
    <property type="entry name" value="DnaJ-like_C11_C"/>
    <property type="match status" value="1"/>
</dbReference>
<comment type="subcellular location">
    <subcellularLocation>
        <location evidence="1">Membrane</location>
    </subcellularLocation>
</comment>
<dbReference type="STRING" id="296587.C1E8E4"/>
<feature type="non-terminal residue" evidence="6">
    <location>
        <position position="1"/>
    </location>
</feature>
<sequence length="544" mass="59385">PKARAGRDFYAALNVKRDASEDDIKRAYRRLAQVAHPDKQASPALREAAARDFNRLNEAYEVLTDKDRRRIYDVYGEAGLAAGLEVGHRHKTIAEISEEFERARAKEAQQRMEAKLNFRGSYGFSFSAAHLVDAEIAQRRRYVAYKRGAKLSSGVLDDRATGYVGAQGQMSRGMGAGGLILGMRVAASEHTSWELATVLGSNQSAATLATTRQLSEHTAGNLTYSYSDAQGGLGLAVGLERALFDEHTKGSLSWNVGPTSGMSTGVARTKGRNSWKFDLSVGPASTGIAGFFARRWSKKTSFRFGFRAGTTAIDVDFGGTRRVGHDSAVGMSVAVGIRGVHLKLRFNHSGQRFSFPVLISPYQRLTPTIVACALALPWTIVFAVDRYLVSPAVAKKEATAKAKLRERHRERVAAAKAEAAEAAEMLRRDTEKRTEKERSVNGLVVEEAVFGNFPERGGVPRRGEPIVSGWGSGGDDDAWVDVTTALRFQVFDSSLDMIEGLDKAGMLGFCDPCPGEEKFLRVRYRYRGAMCEVTVGENDALALP</sequence>
<dbReference type="OrthoDB" id="10250354at2759"/>
<keyword evidence="4" id="KW-0175">Coiled coil</keyword>
<dbReference type="CDD" id="cd06257">
    <property type="entry name" value="DnaJ"/>
    <property type="match status" value="1"/>
</dbReference>
<proteinExistence type="predicted"/>
<evidence type="ECO:0000313" key="6">
    <source>
        <dbReference type="EMBL" id="ACO64499.1"/>
    </source>
</evidence>
<evidence type="ECO:0000256" key="1">
    <source>
        <dbReference type="ARBA" id="ARBA00004370"/>
    </source>
</evidence>
<dbReference type="InterPro" id="IPR018253">
    <property type="entry name" value="DnaJ_domain_CS"/>
</dbReference>
<dbReference type="PANTHER" id="PTHR44157:SF1">
    <property type="entry name" value="DNAJ HOMOLOG SUBFAMILY C MEMBER 11"/>
    <property type="match status" value="1"/>
</dbReference>
<keyword evidence="3" id="KW-0143">Chaperone</keyword>
<dbReference type="InterPro" id="IPR055225">
    <property type="entry name" value="DNAJC11-like_beta-barrel"/>
</dbReference>
<evidence type="ECO:0000256" key="3">
    <source>
        <dbReference type="ARBA" id="ARBA00023186"/>
    </source>
</evidence>
<dbReference type="InterPro" id="IPR024586">
    <property type="entry name" value="DnaJ-like_C11_C"/>
</dbReference>
<dbReference type="PANTHER" id="PTHR44157">
    <property type="entry name" value="DNAJ HOMOLOG SUBFAMILY C MEMBER 11"/>
    <property type="match status" value="1"/>
</dbReference>
<protein>
    <recommendedName>
        <fullName evidence="5">J domain-containing protein</fullName>
    </recommendedName>
</protein>
<reference evidence="6 7" key="1">
    <citation type="journal article" date="2009" name="Science">
        <title>Green evolution and dynamic adaptations revealed by genomes of the marine picoeukaryotes Micromonas.</title>
        <authorList>
            <person name="Worden A.Z."/>
            <person name="Lee J.H."/>
            <person name="Mock T."/>
            <person name="Rouze P."/>
            <person name="Simmons M.P."/>
            <person name="Aerts A.L."/>
            <person name="Allen A.E."/>
            <person name="Cuvelier M.L."/>
            <person name="Derelle E."/>
            <person name="Everett M.V."/>
            <person name="Foulon E."/>
            <person name="Grimwood J."/>
            <person name="Gundlach H."/>
            <person name="Henrissat B."/>
            <person name="Napoli C."/>
            <person name="McDonald S.M."/>
            <person name="Parker M.S."/>
            <person name="Rombauts S."/>
            <person name="Salamov A."/>
            <person name="Von Dassow P."/>
            <person name="Badger J.H."/>
            <person name="Coutinho P.M."/>
            <person name="Demir E."/>
            <person name="Dubchak I."/>
            <person name="Gentemann C."/>
            <person name="Eikrem W."/>
            <person name="Gready J.E."/>
            <person name="John U."/>
            <person name="Lanier W."/>
            <person name="Lindquist E.A."/>
            <person name="Lucas S."/>
            <person name="Mayer K.F."/>
            <person name="Moreau H."/>
            <person name="Not F."/>
            <person name="Otillar R."/>
            <person name="Panaud O."/>
            <person name="Pangilinan J."/>
            <person name="Paulsen I."/>
            <person name="Piegu B."/>
            <person name="Poliakov A."/>
            <person name="Robbens S."/>
            <person name="Schmutz J."/>
            <person name="Toulza E."/>
            <person name="Wyss T."/>
            <person name="Zelensky A."/>
            <person name="Zhou K."/>
            <person name="Armbrust E.V."/>
            <person name="Bhattacharya D."/>
            <person name="Goodenough U.W."/>
            <person name="Van de Peer Y."/>
            <person name="Grigoriev I.V."/>
        </authorList>
    </citation>
    <scope>NUCLEOTIDE SEQUENCE [LARGE SCALE GENOMIC DNA]</scope>
    <source>
        <strain evidence="7">RCC299 / NOUM17</strain>
    </source>
</reference>
<feature type="domain" description="J" evidence="5">
    <location>
        <begin position="8"/>
        <end position="76"/>
    </location>
</feature>
<dbReference type="AlphaFoldDB" id="C1E8E4"/>
<dbReference type="eggNOG" id="KOG0718">
    <property type="taxonomic scope" value="Eukaryota"/>
</dbReference>
<dbReference type="GO" id="GO:0016020">
    <property type="term" value="C:membrane"/>
    <property type="evidence" value="ECO:0007669"/>
    <property type="project" value="UniProtKB-SubCell"/>
</dbReference>
<dbReference type="GO" id="GO:0005739">
    <property type="term" value="C:mitochondrion"/>
    <property type="evidence" value="ECO:0007669"/>
    <property type="project" value="GOC"/>
</dbReference>
<keyword evidence="7" id="KW-1185">Reference proteome</keyword>
<dbReference type="FunCoup" id="C1E8E4">
    <property type="interactions" value="1802"/>
</dbReference>
<dbReference type="InParanoid" id="C1E8E4"/>
<dbReference type="Pfam" id="PF22774">
    <property type="entry name" value="DNAJC11_beta-barrel"/>
    <property type="match status" value="1"/>
</dbReference>
<dbReference type="KEGG" id="mis:MICPUN_67204"/>
<accession>C1E8E4</accession>
<dbReference type="Pfam" id="PF00226">
    <property type="entry name" value="DnaJ"/>
    <property type="match status" value="1"/>
</dbReference>
<evidence type="ECO:0000256" key="4">
    <source>
        <dbReference type="SAM" id="Coils"/>
    </source>
</evidence>
<name>C1E8E4_MICCC</name>
<evidence type="ECO:0000313" key="7">
    <source>
        <dbReference type="Proteomes" id="UP000002009"/>
    </source>
</evidence>